<evidence type="ECO:0008006" key="4">
    <source>
        <dbReference type="Google" id="ProtNLM"/>
    </source>
</evidence>
<evidence type="ECO:0000256" key="1">
    <source>
        <dbReference type="SAM" id="Phobius"/>
    </source>
</evidence>
<comment type="caution">
    <text evidence="2">The sequence shown here is derived from an EMBL/GenBank/DDBJ whole genome shotgun (WGS) entry which is preliminary data.</text>
</comment>
<accession>A0ABT3TM73</accession>
<name>A0ABT3TM73_9GAMM</name>
<keyword evidence="1" id="KW-0472">Membrane</keyword>
<protein>
    <recommendedName>
        <fullName evidence="4">VPLPA-CTERM sorting domain-containing protein</fullName>
    </recommendedName>
</protein>
<dbReference type="Proteomes" id="UP001143362">
    <property type="component" value="Unassembled WGS sequence"/>
</dbReference>
<dbReference type="RefSeq" id="WP_279247418.1">
    <property type="nucleotide sequence ID" value="NZ_SHNN01000007.1"/>
</dbReference>
<feature type="transmembrane region" description="Helical" evidence="1">
    <location>
        <begin position="123"/>
        <end position="147"/>
    </location>
</feature>
<keyword evidence="3" id="KW-1185">Reference proteome</keyword>
<keyword evidence="1" id="KW-0812">Transmembrane</keyword>
<keyword evidence="1" id="KW-1133">Transmembrane helix</keyword>
<evidence type="ECO:0000313" key="2">
    <source>
        <dbReference type="EMBL" id="MCX2983385.1"/>
    </source>
</evidence>
<proteinExistence type="predicted"/>
<sequence length="152" mass="16079">MTIEVRAATVVSNGLYVVGITNFEFNSDTYNVVFEKGCFTACLNDGLYPFFGEISLSAEARDQINILLEGVHASRVGSTAGDEYFIPTGNSGLIWGTVGGEKTVFGWASRSGNVIPNSQTVSAAFHVVPIPAAAWLFASALLGLGVLKRKVG</sequence>
<organism evidence="2 3">
    <name type="scientific">Candidatus Litorirhabdus singularis</name>
    <dbReference type="NCBI Taxonomy" id="2518993"/>
    <lineage>
        <taxon>Bacteria</taxon>
        <taxon>Pseudomonadati</taxon>
        <taxon>Pseudomonadota</taxon>
        <taxon>Gammaproteobacteria</taxon>
        <taxon>Cellvibrionales</taxon>
        <taxon>Halieaceae</taxon>
        <taxon>Candidatus Litorirhabdus</taxon>
    </lineage>
</organism>
<evidence type="ECO:0000313" key="3">
    <source>
        <dbReference type="Proteomes" id="UP001143362"/>
    </source>
</evidence>
<gene>
    <name evidence="2" type="ORF">EYC98_21200</name>
</gene>
<reference evidence="2" key="1">
    <citation type="submission" date="2019-02" db="EMBL/GenBank/DDBJ databases">
        <authorList>
            <person name="Li S.-H."/>
        </authorList>
    </citation>
    <scope>NUCLEOTIDE SEQUENCE</scope>
    <source>
        <strain evidence="2">IMCC14734</strain>
    </source>
</reference>
<dbReference type="EMBL" id="SHNN01000007">
    <property type="protein sequence ID" value="MCX2983385.1"/>
    <property type="molecule type" value="Genomic_DNA"/>
</dbReference>